<accession>A0A7C3J449</accession>
<sequence length="101" mass="10954">MRKSVYVKAWKIREGERMVAVCDCDLVGKKFCEGKLVLDLSGDFYMGQESTPEAAVDILKGATVANLVGAEAVRCGVEAGLIHEDCIIRISGIPHAQFVLI</sequence>
<comment type="caution">
    <text evidence="1">The sequence shown here is derived from an EMBL/GenBank/DDBJ whole genome shotgun (WGS) entry which is preliminary data.</text>
</comment>
<dbReference type="InterPro" id="IPR007355">
    <property type="entry name" value="DUF424"/>
</dbReference>
<organism evidence="1">
    <name type="scientific">Candidatus Methanomethylicus mesodigestus</name>
    <dbReference type="NCBI Taxonomy" id="1867258"/>
    <lineage>
        <taxon>Archaea</taxon>
        <taxon>Thermoproteota</taxon>
        <taxon>Methanosuratincolia</taxon>
        <taxon>Candidatus Methanomethylicales</taxon>
        <taxon>Candidatus Methanomethylicaceae</taxon>
        <taxon>Candidatus Methanomethylicus</taxon>
    </lineage>
</organism>
<proteinExistence type="predicted"/>
<dbReference type="EMBL" id="DSTX01000011">
    <property type="protein sequence ID" value="HFK21016.1"/>
    <property type="molecule type" value="Genomic_DNA"/>
</dbReference>
<evidence type="ECO:0000313" key="1">
    <source>
        <dbReference type="EMBL" id="HFK21016.1"/>
    </source>
</evidence>
<gene>
    <name evidence="1" type="ORF">ENS19_07075</name>
</gene>
<name>A0A7C3J449_9CREN</name>
<protein>
    <submittedName>
        <fullName evidence="1">DUF424 family protein</fullName>
    </submittedName>
</protein>
<dbReference type="AlphaFoldDB" id="A0A7C3J449"/>
<dbReference type="Gene3D" id="3.30.1860.10">
    <property type="entry name" value="uncharacterized conserved protein from methanopyrus kandleri domain like"/>
    <property type="match status" value="1"/>
</dbReference>
<reference evidence="1" key="1">
    <citation type="journal article" date="2020" name="mSystems">
        <title>Genome- and Community-Level Interaction Insights into Carbon Utilization and Element Cycling Functions of Hydrothermarchaeota in Hydrothermal Sediment.</title>
        <authorList>
            <person name="Zhou Z."/>
            <person name="Liu Y."/>
            <person name="Xu W."/>
            <person name="Pan J."/>
            <person name="Luo Z.H."/>
            <person name="Li M."/>
        </authorList>
    </citation>
    <scope>NUCLEOTIDE SEQUENCE [LARGE SCALE GENOMIC DNA]</scope>
    <source>
        <strain evidence="1">SpSt-468</strain>
    </source>
</reference>
<dbReference type="Pfam" id="PF04242">
    <property type="entry name" value="DUF424"/>
    <property type="match status" value="1"/>
</dbReference>